<protein>
    <recommendedName>
        <fullName evidence="9">WD40 repeat-like-containing domain protein</fullName>
    </recommendedName>
</protein>
<feature type="region of interest" description="Disordered" evidence="4">
    <location>
        <begin position="752"/>
        <end position="778"/>
    </location>
</feature>
<name>A0A8H4LVV4_9HYPO</name>
<feature type="repeat" description="WD" evidence="3">
    <location>
        <begin position="161"/>
        <end position="202"/>
    </location>
</feature>
<dbReference type="CDD" id="cd00200">
    <property type="entry name" value="WD40"/>
    <property type="match status" value="1"/>
</dbReference>
<evidence type="ECO:0000256" key="3">
    <source>
        <dbReference type="PROSITE-ProRule" id="PRU00221"/>
    </source>
</evidence>
<feature type="repeat" description="WD" evidence="3">
    <location>
        <begin position="288"/>
        <end position="321"/>
    </location>
</feature>
<dbReference type="Pfam" id="PF21666">
    <property type="entry name" value="DUF4246_N"/>
    <property type="match status" value="1"/>
</dbReference>
<organism evidence="7 8">
    <name type="scientific">Ophiocordyceps sinensis</name>
    <dbReference type="NCBI Taxonomy" id="72228"/>
    <lineage>
        <taxon>Eukaryota</taxon>
        <taxon>Fungi</taxon>
        <taxon>Dikarya</taxon>
        <taxon>Ascomycota</taxon>
        <taxon>Pezizomycotina</taxon>
        <taxon>Sordariomycetes</taxon>
        <taxon>Hypocreomycetidae</taxon>
        <taxon>Hypocreales</taxon>
        <taxon>Ophiocordycipitaceae</taxon>
        <taxon>Ophiocordyceps</taxon>
    </lineage>
</organism>
<evidence type="ECO:0000256" key="1">
    <source>
        <dbReference type="ARBA" id="ARBA00022574"/>
    </source>
</evidence>
<feature type="region of interest" description="Disordered" evidence="4">
    <location>
        <begin position="798"/>
        <end position="818"/>
    </location>
</feature>
<dbReference type="InterPro" id="IPR015943">
    <property type="entry name" value="WD40/YVTN_repeat-like_dom_sf"/>
</dbReference>
<comment type="caution">
    <text evidence="7">The sequence shown here is derived from an EMBL/GenBank/DDBJ whole genome shotgun (WGS) entry which is preliminary data.</text>
</comment>
<dbReference type="SMART" id="SM00320">
    <property type="entry name" value="WD40"/>
    <property type="match status" value="7"/>
</dbReference>
<dbReference type="PANTHER" id="PTHR33119:SF1">
    <property type="entry name" value="FE2OG DIOXYGENASE DOMAIN-CONTAINING PROTEIN"/>
    <property type="match status" value="1"/>
</dbReference>
<evidence type="ECO:0000313" key="8">
    <source>
        <dbReference type="Proteomes" id="UP000557566"/>
    </source>
</evidence>
<dbReference type="InterPro" id="IPR049192">
    <property type="entry name" value="DUF4246_C"/>
</dbReference>
<feature type="domain" description="DUF4246" evidence="6">
    <location>
        <begin position="441"/>
        <end position="509"/>
    </location>
</feature>
<feature type="repeat" description="WD" evidence="3">
    <location>
        <begin position="203"/>
        <end position="244"/>
    </location>
</feature>
<keyword evidence="8" id="KW-1185">Reference proteome</keyword>
<gene>
    <name evidence="7" type="ORF">G6O67_006598</name>
</gene>
<dbReference type="OrthoDB" id="415532at2759"/>
<evidence type="ECO:0000259" key="5">
    <source>
        <dbReference type="Pfam" id="PF14033"/>
    </source>
</evidence>
<dbReference type="SUPFAM" id="SSF50978">
    <property type="entry name" value="WD40 repeat-like"/>
    <property type="match status" value="1"/>
</dbReference>
<evidence type="ECO:0000256" key="2">
    <source>
        <dbReference type="ARBA" id="ARBA00022737"/>
    </source>
</evidence>
<evidence type="ECO:0000313" key="7">
    <source>
        <dbReference type="EMBL" id="KAF4506520.1"/>
    </source>
</evidence>
<evidence type="ECO:0008006" key="9">
    <source>
        <dbReference type="Google" id="ProtNLM"/>
    </source>
</evidence>
<proteinExistence type="predicted"/>
<dbReference type="InterPro" id="IPR020472">
    <property type="entry name" value="WD40_PAC1"/>
</dbReference>
<dbReference type="Pfam" id="PF00400">
    <property type="entry name" value="WD40"/>
    <property type="match status" value="6"/>
</dbReference>
<feature type="repeat" description="WD" evidence="3">
    <location>
        <begin position="376"/>
        <end position="408"/>
    </location>
</feature>
<dbReference type="PROSITE" id="PS50294">
    <property type="entry name" value="WD_REPEATS_REGION"/>
    <property type="match status" value="5"/>
</dbReference>
<dbReference type="InterPro" id="IPR036322">
    <property type="entry name" value="WD40_repeat_dom_sf"/>
</dbReference>
<dbReference type="Gene3D" id="2.130.10.10">
    <property type="entry name" value="YVTN repeat-like/Quinoprotein amine dehydrogenase"/>
    <property type="match status" value="1"/>
</dbReference>
<dbReference type="AlphaFoldDB" id="A0A8H4LVV4"/>
<feature type="region of interest" description="Disordered" evidence="4">
    <location>
        <begin position="421"/>
        <end position="444"/>
    </location>
</feature>
<dbReference type="InterPro" id="IPR019775">
    <property type="entry name" value="WD40_repeat_CS"/>
</dbReference>
<dbReference type="InterPro" id="IPR049207">
    <property type="entry name" value="DUF4246_N"/>
</dbReference>
<sequence>MQSSDLLPPCYSHTYTELVSGGSTDSLLPDGINPSIVLFSLPVLHHDTRSSSIISTLGPLQSIIPTMFFWPIFDELPAHLTIKGSDWCALFNEAVPGELDVELLHELRPSIFYAFCLEFSPDGRLLAAACERCVRIFDTSSGRLVCDLKHDPGHASEECDGWGHIDPIRCVCFFPEGTTLVAGGLDGLIRQWDVERRVVSATFAGHEAMVRVLGLSRDATVMVSGSEDNTLRIWDVPSGQQVKVTRLDTGIRSLALSPDGTCFAVAAGPGLWTYSCPDGHVMEQLDGPDGHGDDVFCLAFSPDGTQFASASLDKTTKVWKLGQAGGPSSLLHTLEGHEDLALCVCWTPDGHWLMTGSKDRSIHIWDAKTGSGQAAMAAHKNSIWAASSSPDGRLFATTGADCSIRVWSYSPHVAGEAEQSFWRGKTAGSESSGQGGTLGKPGSGLPLNFLPPLQRRFPVLMGDEERDWMAATLLIREACMLKMMEELTNKPQWWLKARDAEICDRWKREALDMDWAAYREHGDFTAAMADACIDELRVKAHLFERTGLVPVFDYSACVIKSDSVAVDLIKALKAAVSPLEDVPEERKDWHPGSAAKVLDLVHPSLWPLLYGRTRILTEDRIGVQDCLGSCGLGEVVAKPDASQLVMKRDWLGECPDMASLSFRFQWLPCDVSVDGRGRTRIDSYINNLHPMDHGGLYDVVNGFIERSLPAWDVIYQWPTTFCFQRLRAARVGPKCGTRELCEKVYECRPMNRPLNGGETERQDDEERQDGFEESERARLDSEWFEATHPVEVPDVVTASQASQRASQTPSRQPDEPHQFRLQPKDVKHSGFFNGASRIQVIVKLANIHLTPEQPTYDGGSWHIEGQLNEHICATALYYYDNDNITESRLAFRARSNVEELRSALEYEQWDYRSISRTFAIDAVPGRDTTLQDVGSILTREGRALFFPNLFQHRVEPFSLVDRSRPGHRKILALFLVDPAIPIISTANVPPQQPHWRPGGGEAEGDAISEAEARRIREELMAERSALQSKTTERLRAADFNFCEH</sequence>
<dbReference type="PROSITE" id="PS50082">
    <property type="entry name" value="WD_REPEATS_2"/>
    <property type="match status" value="5"/>
</dbReference>
<feature type="compositionally biased region" description="Basic and acidic residues" evidence="4">
    <location>
        <begin position="768"/>
        <end position="778"/>
    </location>
</feature>
<dbReference type="InterPro" id="IPR001680">
    <property type="entry name" value="WD40_rpt"/>
</dbReference>
<keyword evidence="1 3" id="KW-0853">WD repeat</keyword>
<evidence type="ECO:0000256" key="4">
    <source>
        <dbReference type="SAM" id="MobiDB-lite"/>
    </source>
</evidence>
<evidence type="ECO:0000259" key="6">
    <source>
        <dbReference type="Pfam" id="PF21666"/>
    </source>
</evidence>
<dbReference type="PANTHER" id="PTHR33119">
    <property type="entry name" value="IFI3P"/>
    <property type="match status" value="1"/>
</dbReference>
<keyword evidence="2" id="KW-0677">Repeat</keyword>
<dbReference type="PROSITE" id="PS00678">
    <property type="entry name" value="WD_REPEATS_1"/>
    <property type="match status" value="2"/>
</dbReference>
<feature type="compositionally biased region" description="Polar residues" evidence="4">
    <location>
        <begin position="798"/>
        <end position="811"/>
    </location>
</feature>
<dbReference type="EMBL" id="JAAVMX010000007">
    <property type="protein sequence ID" value="KAF4506520.1"/>
    <property type="molecule type" value="Genomic_DNA"/>
</dbReference>
<dbReference type="Proteomes" id="UP000557566">
    <property type="component" value="Unassembled WGS sequence"/>
</dbReference>
<accession>A0A8H4LVV4</accession>
<dbReference type="Pfam" id="PF14033">
    <property type="entry name" value="DUF4246"/>
    <property type="match status" value="1"/>
</dbReference>
<dbReference type="PRINTS" id="PR00320">
    <property type="entry name" value="GPROTEINBRPT"/>
</dbReference>
<feature type="compositionally biased region" description="Gly residues" evidence="4">
    <location>
        <begin position="433"/>
        <end position="442"/>
    </location>
</feature>
<reference evidence="7 8" key="1">
    <citation type="journal article" date="2020" name="Genome Biol. Evol.">
        <title>A new high-quality draft genome assembly of the Chinese cordyceps Ophiocordyceps sinensis.</title>
        <authorList>
            <person name="Shu R."/>
            <person name="Zhang J."/>
            <person name="Meng Q."/>
            <person name="Zhang H."/>
            <person name="Zhou G."/>
            <person name="Li M."/>
            <person name="Wu P."/>
            <person name="Zhao Y."/>
            <person name="Chen C."/>
            <person name="Qin Q."/>
        </authorList>
    </citation>
    <scope>NUCLEOTIDE SEQUENCE [LARGE SCALE GENOMIC DNA]</scope>
    <source>
        <strain evidence="7 8">IOZ07</strain>
    </source>
</reference>
<dbReference type="InterPro" id="IPR025340">
    <property type="entry name" value="DUF4246"/>
</dbReference>
<feature type="domain" description="DUF4246" evidence="5">
    <location>
        <begin position="527"/>
        <end position="996"/>
    </location>
</feature>
<feature type="repeat" description="WD" evidence="3">
    <location>
        <begin position="334"/>
        <end position="375"/>
    </location>
</feature>